<feature type="transmembrane region" description="Helical" evidence="1">
    <location>
        <begin position="38"/>
        <end position="57"/>
    </location>
</feature>
<feature type="transmembrane region" description="Helical" evidence="1">
    <location>
        <begin position="77"/>
        <end position="110"/>
    </location>
</feature>
<name>P77088_ECOLX</name>
<proteinExistence type="predicted"/>
<keyword evidence="1" id="KW-1133">Transmembrane helix</keyword>
<protein>
    <submittedName>
        <fullName evidence="2">Uncharacterized protein</fullName>
    </submittedName>
</protein>
<organism evidence="2">
    <name type="scientific">Escherichia coli</name>
    <dbReference type="NCBI Taxonomy" id="562"/>
    <lineage>
        <taxon>Bacteria</taxon>
        <taxon>Pseudomonadati</taxon>
        <taxon>Pseudomonadota</taxon>
        <taxon>Gammaproteobacteria</taxon>
        <taxon>Enterobacterales</taxon>
        <taxon>Enterobacteriaceae</taxon>
        <taxon>Escherichia</taxon>
    </lineage>
</organism>
<evidence type="ECO:0000256" key="1">
    <source>
        <dbReference type="SAM" id="Phobius"/>
    </source>
</evidence>
<accession>P77088</accession>
<reference evidence="2" key="1">
    <citation type="submission" date="1996-12" db="EMBL/GenBank/DDBJ databases">
        <title>Sequence of minutes 4-25 of Escherichia coli.</title>
        <authorList>
            <person name="Chung E."/>
            <person name="Allen E."/>
            <person name="Araujo R."/>
            <person name="Aparicio A."/>
            <person name="Davis K."/>
            <person name="Duncan M."/>
            <person name="Federspiel N."/>
            <person name="Hyman R."/>
            <person name="Kalman S."/>
            <person name="Komp C."/>
            <person name="Kurdi O."/>
            <person name="Lew H."/>
            <person name="Lin D."/>
            <person name="Namath A."/>
            <person name="Oefner P."/>
            <person name="Roberts D."/>
            <person name="Schramm S."/>
            <person name="Davis R.W."/>
        </authorList>
    </citation>
    <scope>NUCLEOTIDE SEQUENCE</scope>
</reference>
<evidence type="ECO:0000313" key="2">
    <source>
        <dbReference type="EMBL" id="AAB40762.1"/>
    </source>
</evidence>
<sequence length="119" mass="13639">MSAFMLSGVNDKVSVEAKELIAIGVVRTIPRSFARIKVLHSIVLMIEYVFFISNLMSQLHIAPLFIFCLVLNDYHNALSVFGLIICYCFIFRFYCVVFLCFCGAFIYLSAMPLEAYKRK</sequence>
<dbReference type="EMBL" id="U82598">
    <property type="protein sequence ID" value="AAB40762.1"/>
    <property type="molecule type" value="Genomic_DNA"/>
</dbReference>
<dbReference type="AlphaFoldDB" id="P77088"/>
<keyword evidence="1" id="KW-0812">Transmembrane</keyword>
<keyword evidence="1" id="KW-0472">Membrane</keyword>